<sequence>MDRSGVHVRSPVGRGWYGDFVCAFLIFCIGCGAFSVSDDLSNCTRGRLKASLYI</sequence>
<reference evidence="2 3" key="1">
    <citation type="submission" date="2009-10" db="EMBL/GenBank/DDBJ databases">
        <authorList>
            <person name="Weinstock G."/>
            <person name="Sodergren E."/>
            <person name="Clifton S."/>
            <person name="Fulton L."/>
            <person name="Fulton B."/>
            <person name="Courtney L."/>
            <person name="Fronick C."/>
            <person name="Harrison M."/>
            <person name="Strong C."/>
            <person name="Farmer C."/>
            <person name="Delahaunty K."/>
            <person name="Markovic C."/>
            <person name="Hall O."/>
            <person name="Minx P."/>
            <person name="Tomlinson C."/>
            <person name="Mitreva M."/>
            <person name="Nelson J."/>
            <person name="Hou S."/>
            <person name="Wollam A."/>
            <person name="Pepin K.H."/>
            <person name="Johnson M."/>
            <person name="Bhonagiri V."/>
            <person name="Nash W.E."/>
            <person name="Warren W."/>
            <person name="Chinwalla A."/>
            <person name="Mardis E.R."/>
            <person name="Wilson R.K."/>
        </authorList>
    </citation>
    <scope>NUCLEOTIDE SEQUENCE [LARGE SCALE GENOMIC DNA]</scope>
    <source>
        <strain evidence="3">ATCC 25996 / DSM 4631 / NCTC 10774 / M26</strain>
    </source>
</reference>
<comment type="caution">
    <text evidence="2">The sequence shown here is derived from an EMBL/GenBank/DDBJ whole genome shotgun (WGS) entry which is preliminary data.</text>
</comment>
<dbReference type="STRING" id="546266.NEIMUCOT_04169"/>
<keyword evidence="1" id="KW-1133">Transmembrane helix</keyword>
<accession>D2ZU82</accession>
<evidence type="ECO:0000313" key="3">
    <source>
        <dbReference type="Proteomes" id="UP000003344"/>
    </source>
</evidence>
<dbReference type="EMBL" id="ACDX02000003">
    <property type="protein sequence ID" value="EFC89266.1"/>
    <property type="molecule type" value="Genomic_DNA"/>
</dbReference>
<keyword evidence="1" id="KW-0812">Transmembrane</keyword>
<dbReference type="Proteomes" id="UP000003344">
    <property type="component" value="Unassembled WGS sequence"/>
</dbReference>
<gene>
    <name evidence="2" type="ORF">NEIMUCOT_04169</name>
</gene>
<name>D2ZU82_NEIM2</name>
<evidence type="ECO:0000313" key="2">
    <source>
        <dbReference type="EMBL" id="EFC89266.1"/>
    </source>
</evidence>
<organism evidence="2 3">
    <name type="scientific">Neisseria mucosa (strain ATCC 25996 / DSM 4631 / NCTC 10774 / M26)</name>
    <dbReference type="NCBI Taxonomy" id="546266"/>
    <lineage>
        <taxon>Bacteria</taxon>
        <taxon>Pseudomonadati</taxon>
        <taxon>Pseudomonadota</taxon>
        <taxon>Betaproteobacteria</taxon>
        <taxon>Neisseriales</taxon>
        <taxon>Neisseriaceae</taxon>
        <taxon>Neisseria</taxon>
    </lineage>
</organism>
<evidence type="ECO:0000256" key="1">
    <source>
        <dbReference type="SAM" id="Phobius"/>
    </source>
</evidence>
<proteinExistence type="predicted"/>
<protein>
    <submittedName>
        <fullName evidence="2">Uncharacterized protein</fullName>
    </submittedName>
</protein>
<dbReference type="AlphaFoldDB" id="D2ZU82"/>
<feature type="transmembrane region" description="Helical" evidence="1">
    <location>
        <begin position="16"/>
        <end position="37"/>
    </location>
</feature>
<keyword evidence="1" id="KW-0472">Membrane</keyword>